<keyword evidence="4 6" id="KW-0805">Transcription regulation</keyword>
<dbReference type="Proteomes" id="UP000419743">
    <property type="component" value="Unassembled WGS sequence"/>
</dbReference>
<evidence type="ECO:0000256" key="2">
    <source>
        <dbReference type="ARBA" id="ARBA00022814"/>
    </source>
</evidence>
<accession>A0A7M4DSX2</accession>
<dbReference type="RefSeq" id="WP_156743817.1">
    <property type="nucleotide sequence ID" value="NZ_CACRYJ010000071.1"/>
</dbReference>
<dbReference type="PANTHER" id="PTHR11078:SF3">
    <property type="entry name" value="ANTITERMINATION NUSB DOMAIN-CONTAINING PROTEIN"/>
    <property type="match status" value="1"/>
</dbReference>
<dbReference type="InterPro" id="IPR035926">
    <property type="entry name" value="NusB-like_sf"/>
</dbReference>
<feature type="domain" description="NusB/RsmB/TIM44" evidence="7">
    <location>
        <begin position="6"/>
        <end position="141"/>
    </location>
</feature>
<comment type="function">
    <text evidence="6">Involved in transcription antitermination. Required for transcription of ribosomal RNA (rRNA) genes. Binds specifically to the boxA antiterminator sequence of the ribosomal RNA (rrn) operons.</text>
</comment>
<dbReference type="SUPFAM" id="SSF48013">
    <property type="entry name" value="NusB-like"/>
    <property type="match status" value="1"/>
</dbReference>
<dbReference type="HAMAP" id="MF_00073">
    <property type="entry name" value="NusB"/>
    <property type="match status" value="1"/>
</dbReference>
<keyword evidence="2 6" id="KW-0889">Transcription antitermination</keyword>
<evidence type="ECO:0000256" key="1">
    <source>
        <dbReference type="ARBA" id="ARBA00005952"/>
    </source>
</evidence>
<evidence type="ECO:0000313" key="9">
    <source>
        <dbReference type="Proteomes" id="UP000419743"/>
    </source>
</evidence>
<dbReference type="InterPro" id="IPR006027">
    <property type="entry name" value="NusB_RsmB_TIM44"/>
</dbReference>
<dbReference type="NCBIfam" id="TIGR01951">
    <property type="entry name" value="nusB"/>
    <property type="match status" value="1"/>
</dbReference>
<sequence>MAARSKARKRALDVLYEADQRALGAAAAEGGSAPTLMGLLADRILEPGTQAALPEYSVQIVEGVSEHVARIDEILSTFSQGWTLERMPAVDRAILRLSTWEILFNDEVPDAVAIDEALELARALSTDDSPPFINGMLGRIAQYGSDLLD</sequence>
<dbReference type="EMBL" id="CACRYJ010000071">
    <property type="protein sequence ID" value="VZO40566.1"/>
    <property type="molecule type" value="Genomic_DNA"/>
</dbReference>
<dbReference type="Gene3D" id="1.10.940.10">
    <property type="entry name" value="NusB-like"/>
    <property type="match status" value="1"/>
</dbReference>
<dbReference type="AlphaFoldDB" id="A0A7M4DSX2"/>
<name>A0A7M4DSX2_9MICO</name>
<keyword evidence="3 6" id="KW-0694">RNA-binding</keyword>
<dbReference type="PANTHER" id="PTHR11078">
    <property type="entry name" value="N UTILIZATION SUBSTANCE PROTEIN B-RELATED"/>
    <property type="match status" value="1"/>
</dbReference>
<dbReference type="GO" id="GO:0003723">
    <property type="term" value="F:RNA binding"/>
    <property type="evidence" value="ECO:0007669"/>
    <property type="project" value="UniProtKB-UniRule"/>
</dbReference>
<reference evidence="8 9" key="1">
    <citation type="submission" date="2019-11" db="EMBL/GenBank/DDBJ databases">
        <authorList>
            <person name="Criscuolo A."/>
        </authorList>
    </citation>
    <scope>NUCLEOTIDE SEQUENCE [LARGE SCALE GENOMIC DNA]</scope>
    <source>
        <strain evidence="8">CIP111667</strain>
    </source>
</reference>
<dbReference type="GO" id="GO:0031564">
    <property type="term" value="P:transcription antitermination"/>
    <property type="evidence" value="ECO:0007669"/>
    <property type="project" value="UniProtKB-KW"/>
</dbReference>
<dbReference type="GO" id="GO:0005829">
    <property type="term" value="C:cytosol"/>
    <property type="evidence" value="ECO:0007669"/>
    <property type="project" value="TreeGrafter"/>
</dbReference>
<proteinExistence type="inferred from homology"/>
<gene>
    <name evidence="6" type="primary">nusB</name>
    <name evidence="8" type="ORF">HALOF300_05274</name>
</gene>
<dbReference type="Pfam" id="PF01029">
    <property type="entry name" value="NusB"/>
    <property type="match status" value="1"/>
</dbReference>
<comment type="caution">
    <text evidence="8">The sequence shown here is derived from an EMBL/GenBank/DDBJ whole genome shotgun (WGS) entry which is preliminary data.</text>
</comment>
<evidence type="ECO:0000256" key="3">
    <source>
        <dbReference type="ARBA" id="ARBA00022884"/>
    </source>
</evidence>
<keyword evidence="5 6" id="KW-0804">Transcription</keyword>
<protein>
    <recommendedName>
        <fullName evidence="6">Transcription antitermination protein NusB</fullName>
    </recommendedName>
    <alternativeName>
        <fullName evidence="6">Antitermination factor NusB</fullName>
    </alternativeName>
</protein>
<evidence type="ECO:0000256" key="5">
    <source>
        <dbReference type="ARBA" id="ARBA00023163"/>
    </source>
</evidence>
<organism evidence="8 9">
    <name type="scientific">Occultella aeris</name>
    <dbReference type="NCBI Taxonomy" id="2761496"/>
    <lineage>
        <taxon>Bacteria</taxon>
        <taxon>Bacillati</taxon>
        <taxon>Actinomycetota</taxon>
        <taxon>Actinomycetes</taxon>
        <taxon>Micrococcales</taxon>
        <taxon>Ruaniaceae</taxon>
        <taxon>Occultella</taxon>
    </lineage>
</organism>
<dbReference type="GO" id="GO:0006353">
    <property type="term" value="P:DNA-templated transcription termination"/>
    <property type="evidence" value="ECO:0007669"/>
    <property type="project" value="UniProtKB-UniRule"/>
</dbReference>
<dbReference type="InterPro" id="IPR011605">
    <property type="entry name" value="NusB_fam"/>
</dbReference>
<comment type="similarity">
    <text evidence="1 6">Belongs to the NusB family.</text>
</comment>
<evidence type="ECO:0000259" key="7">
    <source>
        <dbReference type="Pfam" id="PF01029"/>
    </source>
</evidence>
<evidence type="ECO:0000313" key="8">
    <source>
        <dbReference type="EMBL" id="VZO40566.1"/>
    </source>
</evidence>
<keyword evidence="9" id="KW-1185">Reference proteome</keyword>
<evidence type="ECO:0000256" key="6">
    <source>
        <dbReference type="HAMAP-Rule" id="MF_00073"/>
    </source>
</evidence>
<evidence type="ECO:0000256" key="4">
    <source>
        <dbReference type="ARBA" id="ARBA00023015"/>
    </source>
</evidence>